<keyword evidence="3" id="KW-1185">Reference proteome</keyword>
<protein>
    <recommendedName>
        <fullName evidence="4">Transmembrane protein</fullName>
    </recommendedName>
</protein>
<keyword evidence="1" id="KW-0812">Transmembrane</keyword>
<keyword evidence="1" id="KW-1133">Transmembrane helix</keyword>
<evidence type="ECO:0000313" key="2">
    <source>
        <dbReference type="EMBL" id="GAA4460589.1"/>
    </source>
</evidence>
<sequence>MRAFNTTVIILVTCALAEWLLPWWSIALVAFTVSVMAALRPGKAFLTGMCGVGLWWLIAALYRDIPNHHILSTRMAELFHLPGYGFYIALTVLIGALTGGMAAAAGALVNRKR</sequence>
<gene>
    <name evidence="2" type="ORF">GCM10023093_03530</name>
</gene>
<name>A0ABP8N7K8_9BACT</name>
<evidence type="ECO:0000256" key="1">
    <source>
        <dbReference type="SAM" id="Phobius"/>
    </source>
</evidence>
<accession>A0ABP8N7K8</accession>
<evidence type="ECO:0000313" key="3">
    <source>
        <dbReference type="Proteomes" id="UP001500067"/>
    </source>
</evidence>
<dbReference type="Proteomes" id="UP001500067">
    <property type="component" value="Unassembled WGS sequence"/>
</dbReference>
<comment type="caution">
    <text evidence="2">The sequence shown here is derived from an EMBL/GenBank/DDBJ whole genome shotgun (WGS) entry which is preliminary data.</text>
</comment>
<dbReference type="RefSeq" id="WP_345077620.1">
    <property type="nucleotide sequence ID" value="NZ_BAABFA010000004.1"/>
</dbReference>
<dbReference type="EMBL" id="BAABFA010000004">
    <property type="protein sequence ID" value="GAA4460589.1"/>
    <property type="molecule type" value="Genomic_DNA"/>
</dbReference>
<reference evidence="3" key="1">
    <citation type="journal article" date="2019" name="Int. J. Syst. Evol. Microbiol.">
        <title>The Global Catalogue of Microorganisms (GCM) 10K type strain sequencing project: providing services to taxonomists for standard genome sequencing and annotation.</title>
        <authorList>
            <consortium name="The Broad Institute Genomics Platform"/>
            <consortium name="The Broad Institute Genome Sequencing Center for Infectious Disease"/>
            <person name="Wu L."/>
            <person name="Ma J."/>
        </authorList>
    </citation>
    <scope>NUCLEOTIDE SEQUENCE [LARGE SCALE GENOMIC DNA]</scope>
    <source>
        <strain evidence="3">JCM 32105</strain>
    </source>
</reference>
<evidence type="ECO:0008006" key="4">
    <source>
        <dbReference type="Google" id="ProtNLM"/>
    </source>
</evidence>
<proteinExistence type="predicted"/>
<feature type="transmembrane region" description="Helical" evidence="1">
    <location>
        <begin position="85"/>
        <end position="109"/>
    </location>
</feature>
<feature type="transmembrane region" description="Helical" evidence="1">
    <location>
        <begin position="46"/>
        <end position="65"/>
    </location>
</feature>
<organism evidence="2 3">
    <name type="scientific">Nemorincola caseinilytica</name>
    <dbReference type="NCBI Taxonomy" id="2054315"/>
    <lineage>
        <taxon>Bacteria</taxon>
        <taxon>Pseudomonadati</taxon>
        <taxon>Bacteroidota</taxon>
        <taxon>Chitinophagia</taxon>
        <taxon>Chitinophagales</taxon>
        <taxon>Chitinophagaceae</taxon>
        <taxon>Nemorincola</taxon>
    </lineage>
</organism>
<keyword evidence="1" id="KW-0472">Membrane</keyword>